<dbReference type="RefSeq" id="WP_187072489.1">
    <property type="nucleotide sequence ID" value="NZ_JACRYL010000015.1"/>
</dbReference>
<evidence type="ECO:0000256" key="2">
    <source>
        <dbReference type="ARBA" id="ARBA00023172"/>
    </source>
</evidence>
<dbReference type="SUPFAM" id="SSF56349">
    <property type="entry name" value="DNA breaking-rejoining enzymes"/>
    <property type="match status" value="1"/>
</dbReference>
<evidence type="ECO:0000313" key="5">
    <source>
        <dbReference type="Proteomes" id="UP000652755"/>
    </source>
</evidence>
<accession>A0ABR7KVK9</accession>
<dbReference type="Gene3D" id="1.10.443.10">
    <property type="entry name" value="Intergrase catalytic core"/>
    <property type="match status" value="1"/>
</dbReference>
<gene>
    <name evidence="4" type="ORF">H7U22_16695</name>
</gene>
<dbReference type="Pfam" id="PF13102">
    <property type="entry name" value="Phage_int_SAM_5"/>
    <property type="match status" value="1"/>
</dbReference>
<dbReference type="InterPro" id="IPR010998">
    <property type="entry name" value="Integrase_recombinase_N"/>
</dbReference>
<dbReference type="Proteomes" id="UP000652755">
    <property type="component" value="Unassembled WGS sequence"/>
</dbReference>
<proteinExistence type="predicted"/>
<dbReference type="InterPro" id="IPR013762">
    <property type="entry name" value="Integrase-like_cat_sf"/>
</dbReference>
<evidence type="ECO:0000313" key="4">
    <source>
        <dbReference type="EMBL" id="MBC6112063.1"/>
    </source>
</evidence>
<sequence length="424" mass="48926">MITISATILAANQKKDGTWNVKIRIWHNGKPAYIDTNHFVVEKQLSRRKDSKTLILKDTFIIDRIAPQLKNYRDWVSTNNELLSALNAKQVKERLLEIDTPREEIVIDFLKFCNEFLTKKLATPKASSAKTLITVRNSLIDYFKTPIIPIIEINYNFLKKYEEFLRSSRELTRNNHGGKSITYTQKGLSDAGLHNHMRDLRLLFNEARNQYNDEDLGILKIPHYPFKKYKVGTPPITQHRDRPVHEIIKIRDCNVQLDSRAELARDLCMLSIYLLGMNAADLYELKPFTSAKRINYNRAKTRGKRKDNAFFSVKVIKEAIPLLKKYAGKLNVRYANTGSLNAALDKGLKTVSEITGITDIDFYDMRHCIGTWARRKCGYSKDDVAEALNQTDRTVTDIYIAQDWSLIDRIQEDIIALLKNPNSN</sequence>
<organism evidence="4 5">
    <name type="scientific">Pedobacter fastidiosus</name>
    <dbReference type="NCBI Taxonomy" id="2765361"/>
    <lineage>
        <taxon>Bacteria</taxon>
        <taxon>Pseudomonadati</taxon>
        <taxon>Bacteroidota</taxon>
        <taxon>Sphingobacteriia</taxon>
        <taxon>Sphingobacteriales</taxon>
        <taxon>Sphingobacteriaceae</taxon>
        <taxon>Pedobacter</taxon>
    </lineage>
</organism>
<dbReference type="InterPro" id="IPR011010">
    <property type="entry name" value="DNA_brk_join_enz"/>
</dbReference>
<evidence type="ECO:0000259" key="3">
    <source>
        <dbReference type="Pfam" id="PF13102"/>
    </source>
</evidence>
<keyword evidence="1" id="KW-0238">DNA-binding</keyword>
<reference evidence="4 5" key="1">
    <citation type="submission" date="2020-08" db="EMBL/GenBank/DDBJ databases">
        <authorList>
            <person name="Sun Q."/>
            <person name="Inoue M."/>
        </authorList>
    </citation>
    <scope>NUCLEOTIDE SEQUENCE [LARGE SCALE GENOMIC DNA]</scope>
    <source>
        <strain evidence="4 5">CCM 8938</strain>
    </source>
</reference>
<name>A0ABR7KVK9_9SPHI</name>
<dbReference type="EMBL" id="JACRYL010000015">
    <property type="protein sequence ID" value="MBC6112063.1"/>
    <property type="molecule type" value="Genomic_DNA"/>
</dbReference>
<dbReference type="Gene3D" id="1.10.150.130">
    <property type="match status" value="1"/>
</dbReference>
<keyword evidence="2" id="KW-0233">DNA recombination</keyword>
<protein>
    <submittedName>
        <fullName evidence="4">Site-specific integrase</fullName>
    </submittedName>
</protein>
<keyword evidence="5" id="KW-1185">Reference proteome</keyword>
<comment type="caution">
    <text evidence="4">The sequence shown here is derived from an EMBL/GenBank/DDBJ whole genome shotgun (WGS) entry which is preliminary data.</text>
</comment>
<evidence type="ECO:0000256" key="1">
    <source>
        <dbReference type="ARBA" id="ARBA00023125"/>
    </source>
</evidence>
<dbReference type="InterPro" id="IPR025269">
    <property type="entry name" value="SAM-like_dom"/>
</dbReference>
<feature type="domain" description="Phage integrase SAM-like" evidence="3">
    <location>
        <begin position="108"/>
        <end position="225"/>
    </location>
</feature>